<keyword evidence="4 6" id="KW-1133">Transmembrane helix</keyword>
<feature type="transmembrane region" description="Helical" evidence="6">
    <location>
        <begin position="5"/>
        <end position="23"/>
    </location>
</feature>
<comment type="subcellular location">
    <subcellularLocation>
        <location evidence="1">Cell membrane</location>
        <topology evidence="1">Multi-pass membrane protein</topology>
    </subcellularLocation>
</comment>
<dbReference type="GO" id="GO:0005886">
    <property type="term" value="C:plasma membrane"/>
    <property type="evidence" value="ECO:0007669"/>
    <property type="project" value="UniProtKB-SubCell"/>
</dbReference>
<dbReference type="InterPro" id="IPR011620">
    <property type="entry name" value="Sig_transdc_His_kinase_LytS_TM"/>
</dbReference>
<dbReference type="InterPro" id="IPR029787">
    <property type="entry name" value="Nucleotide_cyclase"/>
</dbReference>
<dbReference type="SUPFAM" id="SSF55073">
    <property type="entry name" value="Nucleotide cyclase"/>
    <property type="match status" value="1"/>
</dbReference>
<dbReference type="HOGENOM" id="CLU_000445_11_1_9"/>
<dbReference type="InterPro" id="IPR043128">
    <property type="entry name" value="Rev_trsase/Diguanyl_cyclase"/>
</dbReference>
<dbReference type="GO" id="GO:1902201">
    <property type="term" value="P:negative regulation of bacterial-type flagellum-dependent cell motility"/>
    <property type="evidence" value="ECO:0007669"/>
    <property type="project" value="TreeGrafter"/>
</dbReference>
<dbReference type="Pfam" id="PF00990">
    <property type="entry name" value="GGDEF"/>
    <property type="match status" value="1"/>
</dbReference>
<feature type="transmembrane region" description="Helical" evidence="6">
    <location>
        <begin position="132"/>
        <end position="151"/>
    </location>
</feature>
<keyword evidence="5 6" id="KW-0472">Membrane</keyword>
<dbReference type="RefSeq" id="WP_012158490.1">
    <property type="nucleotide sequence ID" value="NC_009922.1"/>
</dbReference>
<dbReference type="Pfam" id="PF07694">
    <property type="entry name" value="5TM-5TMR_LYT"/>
    <property type="match status" value="1"/>
</dbReference>
<dbReference type="PANTHER" id="PTHR45138">
    <property type="entry name" value="REGULATORY COMPONENTS OF SENSORY TRANSDUCTION SYSTEM"/>
    <property type="match status" value="1"/>
</dbReference>
<sequence length="356" mass="40279">MVNSLFINASILISVLYLTSQIFKEQKITSQSDLKTKISVGILFGLTGCLLMFNGFSLPSNMIMDFRVIALIISLIYCGSISSIITVMILIVFRLSYFGGHTASLLAAANLTTLWIILNMILKTKLDFAKKYIVMIVVNICTSFIATWILIRDVNMVFNVVARYALATAIVSTVVYFVLSYIYRTNELYLRLKEEATRDFLTGLYNVREFEKVTNELFATIVQRKENLSLLMIDIDFFKKVNDTFGHSSGDLVLKQLSTIITSSCRSFDIVSRQGGEEFTVILLGCDHKTALEIAERIRKNVEDHLFIIDKNEEIKITVSIGVSSYPEVTNDPHHLLHEADDALYFAKRNGRNLVK</sequence>
<evidence type="ECO:0000256" key="1">
    <source>
        <dbReference type="ARBA" id="ARBA00004651"/>
    </source>
</evidence>
<feature type="transmembrane region" description="Helical" evidence="6">
    <location>
        <begin position="68"/>
        <end position="92"/>
    </location>
</feature>
<proteinExistence type="predicted"/>
<feature type="domain" description="GGDEF" evidence="7">
    <location>
        <begin position="226"/>
        <end position="356"/>
    </location>
</feature>
<dbReference type="SMART" id="SM00267">
    <property type="entry name" value="GGDEF"/>
    <property type="match status" value="1"/>
</dbReference>
<dbReference type="eggNOG" id="COG3706">
    <property type="taxonomic scope" value="Bacteria"/>
</dbReference>
<dbReference type="AlphaFoldDB" id="A8MM09"/>
<evidence type="ECO:0000313" key="9">
    <source>
        <dbReference type="Proteomes" id="UP000000269"/>
    </source>
</evidence>
<protein>
    <submittedName>
        <fullName evidence="8">Diguanylate cyclase</fullName>
    </submittedName>
</protein>
<dbReference type="InterPro" id="IPR000160">
    <property type="entry name" value="GGDEF_dom"/>
</dbReference>
<gene>
    <name evidence="8" type="ordered locus">Clos_0616</name>
</gene>
<keyword evidence="9" id="KW-1185">Reference proteome</keyword>
<feature type="transmembrane region" description="Helical" evidence="6">
    <location>
        <begin position="38"/>
        <end position="56"/>
    </location>
</feature>
<name>A8MM09_ALKOO</name>
<dbReference type="PROSITE" id="PS50887">
    <property type="entry name" value="GGDEF"/>
    <property type="match status" value="1"/>
</dbReference>
<keyword evidence="2" id="KW-1003">Cell membrane</keyword>
<dbReference type="NCBIfam" id="TIGR00254">
    <property type="entry name" value="GGDEF"/>
    <property type="match status" value="1"/>
</dbReference>
<dbReference type="OrthoDB" id="9805474at2"/>
<dbReference type="GO" id="GO:0052621">
    <property type="term" value="F:diguanylate cyclase activity"/>
    <property type="evidence" value="ECO:0007669"/>
    <property type="project" value="TreeGrafter"/>
</dbReference>
<feature type="transmembrane region" description="Helical" evidence="6">
    <location>
        <begin position="163"/>
        <end position="183"/>
    </location>
</feature>
<dbReference type="FunFam" id="3.30.70.270:FF:000001">
    <property type="entry name" value="Diguanylate cyclase domain protein"/>
    <property type="match status" value="1"/>
</dbReference>
<dbReference type="GO" id="GO:0000155">
    <property type="term" value="F:phosphorelay sensor kinase activity"/>
    <property type="evidence" value="ECO:0007669"/>
    <property type="project" value="InterPro"/>
</dbReference>
<accession>A8MM09</accession>
<dbReference type="GO" id="GO:0043709">
    <property type="term" value="P:cell adhesion involved in single-species biofilm formation"/>
    <property type="evidence" value="ECO:0007669"/>
    <property type="project" value="TreeGrafter"/>
</dbReference>
<dbReference type="EMBL" id="CP000853">
    <property type="protein sequence ID" value="ABW18176.1"/>
    <property type="molecule type" value="Genomic_DNA"/>
</dbReference>
<evidence type="ECO:0000256" key="2">
    <source>
        <dbReference type="ARBA" id="ARBA00022475"/>
    </source>
</evidence>
<evidence type="ECO:0000256" key="6">
    <source>
        <dbReference type="SAM" id="Phobius"/>
    </source>
</evidence>
<dbReference type="Gene3D" id="3.30.70.270">
    <property type="match status" value="1"/>
</dbReference>
<dbReference type="CDD" id="cd01949">
    <property type="entry name" value="GGDEF"/>
    <property type="match status" value="1"/>
</dbReference>
<dbReference type="PANTHER" id="PTHR45138:SF9">
    <property type="entry name" value="DIGUANYLATE CYCLASE DGCM-RELATED"/>
    <property type="match status" value="1"/>
</dbReference>
<evidence type="ECO:0000256" key="3">
    <source>
        <dbReference type="ARBA" id="ARBA00022692"/>
    </source>
</evidence>
<dbReference type="KEGG" id="aoe:Clos_0616"/>
<keyword evidence="3 6" id="KW-0812">Transmembrane</keyword>
<dbReference type="GO" id="GO:0071555">
    <property type="term" value="P:cell wall organization"/>
    <property type="evidence" value="ECO:0007669"/>
    <property type="project" value="InterPro"/>
</dbReference>
<evidence type="ECO:0000313" key="8">
    <source>
        <dbReference type="EMBL" id="ABW18176.1"/>
    </source>
</evidence>
<dbReference type="STRING" id="350688.Clos_0616"/>
<feature type="transmembrane region" description="Helical" evidence="6">
    <location>
        <begin position="98"/>
        <end position="120"/>
    </location>
</feature>
<dbReference type="InterPro" id="IPR050469">
    <property type="entry name" value="Diguanylate_Cyclase"/>
</dbReference>
<dbReference type="Proteomes" id="UP000000269">
    <property type="component" value="Chromosome"/>
</dbReference>
<evidence type="ECO:0000256" key="4">
    <source>
        <dbReference type="ARBA" id="ARBA00022989"/>
    </source>
</evidence>
<reference evidence="9" key="1">
    <citation type="submission" date="2007-10" db="EMBL/GenBank/DDBJ databases">
        <title>Complete genome of Alkaliphilus oremlandii OhILAs.</title>
        <authorList>
            <person name="Copeland A."/>
            <person name="Lucas S."/>
            <person name="Lapidus A."/>
            <person name="Barry K."/>
            <person name="Detter J.C."/>
            <person name="Glavina del Rio T."/>
            <person name="Hammon N."/>
            <person name="Israni S."/>
            <person name="Dalin E."/>
            <person name="Tice H."/>
            <person name="Pitluck S."/>
            <person name="Chain P."/>
            <person name="Malfatti S."/>
            <person name="Shin M."/>
            <person name="Vergez L."/>
            <person name="Schmutz J."/>
            <person name="Larimer F."/>
            <person name="Land M."/>
            <person name="Hauser L."/>
            <person name="Kyrpides N."/>
            <person name="Mikhailova N."/>
            <person name="Stolz J.F."/>
            <person name="Dawson A."/>
            <person name="Fisher E."/>
            <person name="Crable B."/>
            <person name="Perera E."/>
            <person name="Lisak J."/>
            <person name="Ranganathan M."/>
            <person name="Basu P."/>
            <person name="Richardson P."/>
        </authorList>
    </citation>
    <scope>NUCLEOTIDE SEQUENCE [LARGE SCALE GENOMIC DNA]</scope>
    <source>
        <strain evidence="9">OhILAs</strain>
    </source>
</reference>
<evidence type="ECO:0000256" key="5">
    <source>
        <dbReference type="ARBA" id="ARBA00023136"/>
    </source>
</evidence>
<evidence type="ECO:0000259" key="7">
    <source>
        <dbReference type="PROSITE" id="PS50887"/>
    </source>
</evidence>
<organism evidence="8 9">
    <name type="scientific">Alkaliphilus oremlandii (strain OhILAs)</name>
    <name type="common">Clostridium oremlandii (strain OhILAs)</name>
    <dbReference type="NCBI Taxonomy" id="350688"/>
    <lineage>
        <taxon>Bacteria</taxon>
        <taxon>Bacillati</taxon>
        <taxon>Bacillota</taxon>
        <taxon>Clostridia</taxon>
        <taxon>Peptostreptococcales</taxon>
        <taxon>Natronincolaceae</taxon>
        <taxon>Alkaliphilus</taxon>
    </lineage>
</organism>